<comment type="caution">
    <text evidence="5">The sequence shown here is derived from an EMBL/GenBank/DDBJ whole genome shotgun (WGS) entry which is preliminary data.</text>
</comment>
<dbReference type="AlphaFoldDB" id="A0A9P6NWK2"/>
<feature type="domain" description="Yeast cell wall synthesis Kre9/Knh1-like N-terminal" evidence="4">
    <location>
        <begin position="27"/>
        <end position="119"/>
    </location>
</feature>
<evidence type="ECO:0000313" key="5">
    <source>
        <dbReference type="EMBL" id="KAG0150740.1"/>
    </source>
</evidence>
<protein>
    <recommendedName>
        <fullName evidence="4">Yeast cell wall synthesis Kre9/Knh1-like N-terminal domain-containing protein</fullName>
    </recommendedName>
</protein>
<dbReference type="Pfam" id="PF10342">
    <property type="entry name" value="Kre9_KNH"/>
    <property type="match status" value="1"/>
</dbReference>
<organism evidence="5 6">
    <name type="scientific">Cronartium quercuum f. sp. fusiforme G11</name>
    <dbReference type="NCBI Taxonomy" id="708437"/>
    <lineage>
        <taxon>Eukaryota</taxon>
        <taxon>Fungi</taxon>
        <taxon>Dikarya</taxon>
        <taxon>Basidiomycota</taxon>
        <taxon>Pucciniomycotina</taxon>
        <taxon>Pucciniomycetes</taxon>
        <taxon>Pucciniales</taxon>
        <taxon>Coleosporiaceae</taxon>
        <taxon>Cronartium</taxon>
    </lineage>
</organism>
<keyword evidence="1 3" id="KW-0732">Signal</keyword>
<keyword evidence="2" id="KW-0812">Transmembrane</keyword>
<accession>A0A9P6NWK2</accession>
<name>A0A9P6NWK2_9BASI</name>
<dbReference type="EMBL" id="MU167217">
    <property type="protein sequence ID" value="KAG0150740.1"/>
    <property type="molecule type" value="Genomic_DNA"/>
</dbReference>
<proteinExistence type="predicted"/>
<evidence type="ECO:0000259" key="4">
    <source>
        <dbReference type="Pfam" id="PF10342"/>
    </source>
</evidence>
<evidence type="ECO:0000256" key="2">
    <source>
        <dbReference type="SAM" id="Phobius"/>
    </source>
</evidence>
<keyword evidence="2" id="KW-0472">Membrane</keyword>
<evidence type="ECO:0000313" key="6">
    <source>
        <dbReference type="Proteomes" id="UP000886653"/>
    </source>
</evidence>
<dbReference type="PANTHER" id="PTHR35185">
    <property type="entry name" value="SERINE/THREONINE-RICH PROTEIN ADG2-RELATED"/>
    <property type="match status" value="1"/>
</dbReference>
<keyword evidence="2" id="KW-1133">Transmembrane helix</keyword>
<keyword evidence="6" id="KW-1185">Reference proteome</keyword>
<sequence length="181" mass="19043">MWSYFLCLGVAISATFFIQILALTVTQPESGTVWHLHSSNVVAWKSVETDPESIAVKIVNNNPSTYPTGYSQELKDGINTVDNKFAVDSLPGVKPGKGYQVNIMSSAGTILAQSAQFTINGTTETPTTPQTHLNAPVGVQPTLSVSAPSATASASDAMVVRASPTALMLMICLLVGGLNLM</sequence>
<dbReference type="PANTHER" id="PTHR35185:SF3">
    <property type="entry name" value="SERINE_THREONINE-RICH PROTEIN ADG2"/>
    <property type="match status" value="1"/>
</dbReference>
<feature type="transmembrane region" description="Helical" evidence="2">
    <location>
        <begin position="158"/>
        <end position="180"/>
    </location>
</feature>
<evidence type="ECO:0000256" key="1">
    <source>
        <dbReference type="ARBA" id="ARBA00022729"/>
    </source>
</evidence>
<dbReference type="Proteomes" id="UP000886653">
    <property type="component" value="Unassembled WGS sequence"/>
</dbReference>
<feature type="chain" id="PRO_5040376699" description="Yeast cell wall synthesis Kre9/Knh1-like N-terminal domain-containing protein" evidence="3">
    <location>
        <begin position="23"/>
        <end position="181"/>
    </location>
</feature>
<reference evidence="5" key="1">
    <citation type="submission" date="2013-11" db="EMBL/GenBank/DDBJ databases">
        <title>Genome sequence of the fusiform rust pathogen reveals effectors for host alternation and coevolution with pine.</title>
        <authorList>
            <consortium name="DOE Joint Genome Institute"/>
            <person name="Smith K."/>
            <person name="Pendleton A."/>
            <person name="Kubisiak T."/>
            <person name="Anderson C."/>
            <person name="Salamov A."/>
            <person name="Aerts A."/>
            <person name="Riley R."/>
            <person name="Clum A."/>
            <person name="Lindquist E."/>
            <person name="Ence D."/>
            <person name="Campbell M."/>
            <person name="Kronenberg Z."/>
            <person name="Feau N."/>
            <person name="Dhillon B."/>
            <person name="Hamelin R."/>
            <person name="Burleigh J."/>
            <person name="Smith J."/>
            <person name="Yandell M."/>
            <person name="Nelson C."/>
            <person name="Grigoriev I."/>
            <person name="Davis J."/>
        </authorList>
    </citation>
    <scope>NUCLEOTIDE SEQUENCE</scope>
    <source>
        <strain evidence="5">G11</strain>
    </source>
</reference>
<gene>
    <name evidence="5" type="ORF">CROQUDRAFT_651988</name>
</gene>
<dbReference type="OrthoDB" id="5316007at2759"/>
<feature type="signal peptide" evidence="3">
    <location>
        <begin position="1"/>
        <end position="22"/>
    </location>
</feature>
<dbReference type="InterPro" id="IPR018466">
    <property type="entry name" value="Kre9/Knh1-like_N"/>
</dbReference>
<dbReference type="InterPro" id="IPR052479">
    <property type="entry name" value="GPI-anchor_Adhesion_Reg"/>
</dbReference>
<evidence type="ECO:0000256" key="3">
    <source>
        <dbReference type="SAM" id="SignalP"/>
    </source>
</evidence>